<dbReference type="InterPro" id="IPR008913">
    <property type="entry name" value="Znf_CHY"/>
</dbReference>
<keyword evidence="7" id="KW-1185">Reference proteome</keyword>
<evidence type="ECO:0000256" key="4">
    <source>
        <dbReference type="PROSITE-ProRule" id="PRU00601"/>
    </source>
</evidence>
<comment type="caution">
    <text evidence="6">The sequence shown here is derived from an EMBL/GenBank/DDBJ whole genome shotgun (WGS) entry which is preliminary data.</text>
</comment>
<reference evidence="6 7" key="1">
    <citation type="journal article" date="2021" name="BMC Genomics">
        <title>Datura genome reveals duplications of psychoactive alkaloid biosynthetic genes and high mutation rate following tissue culture.</title>
        <authorList>
            <person name="Rajewski A."/>
            <person name="Carter-House D."/>
            <person name="Stajich J."/>
            <person name="Litt A."/>
        </authorList>
    </citation>
    <scope>NUCLEOTIDE SEQUENCE [LARGE SCALE GENOMIC DNA]</scope>
    <source>
        <strain evidence="6">AR-01</strain>
    </source>
</reference>
<dbReference type="SUPFAM" id="SSF161219">
    <property type="entry name" value="CHY zinc finger-like"/>
    <property type="match status" value="1"/>
</dbReference>
<name>A0ABS8S0L9_DATST</name>
<dbReference type="Pfam" id="PF05495">
    <property type="entry name" value="zf-CHY"/>
    <property type="match status" value="1"/>
</dbReference>
<keyword evidence="2 4" id="KW-0863">Zinc-finger</keyword>
<evidence type="ECO:0000256" key="3">
    <source>
        <dbReference type="ARBA" id="ARBA00022833"/>
    </source>
</evidence>
<sequence length="295" mass="33922">MEETSVPWIRQVLDSHEGLDQSDHMFKPGWKDIFRMNQTELESEIRKVHRDSTLDPRRKSYLIQNLMTSRWIASQQKSQASTEEMSHSEDVVGCSPTFRDMEKQIFGCEHYKRNCKLRAACCGKLFTCRFCHDEVSDYPMDRKATLEMMCMRCLKVQPIGPSCTTPSCNGFSMAKYYCSICKFFDARGRHITVLLANSSRVGHGICFSNYVCPICSKSMGNKGGLFWNASMPGWLMRFFQRSTRTVGRIFFAMIRTERPRYPSIGYITSVGSADLTTRESLKCQQQILTALSEMI</sequence>
<evidence type="ECO:0000313" key="6">
    <source>
        <dbReference type="EMBL" id="MCD7451775.1"/>
    </source>
</evidence>
<keyword evidence="3" id="KW-0862">Zinc</keyword>
<accession>A0ABS8S0L9</accession>
<dbReference type="PANTHER" id="PTHR21319:SF56">
    <property type="entry name" value="CHY-TYPE DOMAIN-CONTAINING PROTEIN"/>
    <property type="match status" value="1"/>
</dbReference>
<dbReference type="InterPro" id="IPR037274">
    <property type="entry name" value="Znf_CHY_sf"/>
</dbReference>
<evidence type="ECO:0000256" key="1">
    <source>
        <dbReference type="ARBA" id="ARBA00022723"/>
    </source>
</evidence>
<feature type="domain" description="CHY-type" evidence="5">
    <location>
        <begin position="101"/>
        <end position="170"/>
    </location>
</feature>
<gene>
    <name evidence="6" type="ORF">HAX54_013423</name>
</gene>
<proteinExistence type="predicted"/>
<dbReference type="PROSITE" id="PS51266">
    <property type="entry name" value="ZF_CHY"/>
    <property type="match status" value="1"/>
</dbReference>
<dbReference type="PANTHER" id="PTHR21319">
    <property type="entry name" value="RING FINGER AND CHY ZINC FINGER DOMAIN-CONTAINING PROTEIN 1"/>
    <property type="match status" value="1"/>
</dbReference>
<evidence type="ECO:0000256" key="2">
    <source>
        <dbReference type="ARBA" id="ARBA00022771"/>
    </source>
</evidence>
<organism evidence="6 7">
    <name type="scientific">Datura stramonium</name>
    <name type="common">Jimsonweed</name>
    <name type="synonym">Common thornapple</name>
    <dbReference type="NCBI Taxonomy" id="4076"/>
    <lineage>
        <taxon>Eukaryota</taxon>
        <taxon>Viridiplantae</taxon>
        <taxon>Streptophyta</taxon>
        <taxon>Embryophyta</taxon>
        <taxon>Tracheophyta</taxon>
        <taxon>Spermatophyta</taxon>
        <taxon>Magnoliopsida</taxon>
        <taxon>eudicotyledons</taxon>
        <taxon>Gunneridae</taxon>
        <taxon>Pentapetalae</taxon>
        <taxon>asterids</taxon>
        <taxon>lamiids</taxon>
        <taxon>Solanales</taxon>
        <taxon>Solanaceae</taxon>
        <taxon>Solanoideae</taxon>
        <taxon>Datureae</taxon>
        <taxon>Datura</taxon>
    </lineage>
</organism>
<keyword evidence="1" id="KW-0479">Metal-binding</keyword>
<evidence type="ECO:0000313" key="7">
    <source>
        <dbReference type="Proteomes" id="UP000823775"/>
    </source>
</evidence>
<dbReference type="EMBL" id="JACEIK010000181">
    <property type="protein sequence ID" value="MCD7451775.1"/>
    <property type="molecule type" value="Genomic_DNA"/>
</dbReference>
<dbReference type="Proteomes" id="UP000823775">
    <property type="component" value="Unassembled WGS sequence"/>
</dbReference>
<evidence type="ECO:0000259" key="5">
    <source>
        <dbReference type="PROSITE" id="PS51266"/>
    </source>
</evidence>
<protein>
    <recommendedName>
        <fullName evidence="5">CHY-type domain-containing protein</fullName>
    </recommendedName>
</protein>